<keyword evidence="8" id="KW-1185">Reference proteome</keyword>
<dbReference type="Pfam" id="PF05509">
    <property type="entry name" value="TraY"/>
    <property type="match status" value="1"/>
</dbReference>
<keyword evidence="4" id="KW-0963">Cytoplasm</keyword>
<dbReference type="STRING" id="45074.Lsan_0653"/>
<keyword evidence="5" id="KW-0184">Conjugation</keyword>
<protein>
    <recommendedName>
        <fullName evidence="3">Relaxosome protein TraY</fullName>
    </recommendedName>
</protein>
<comment type="similarity">
    <text evidence="2">Belongs to the TraY family.</text>
</comment>
<evidence type="ECO:0000256" key="1">
    <source>
        <dbReference type="ARBA" id="ARBA00004496"/>
    </source>
</evidence>
<dbReference type="GO" id="GO:0005737">
    <property type="term" value="C:cytoplasm"/>
    <property type="evidence" value="ECO:0007669"/>
    <property type="project" value="UniProtKB-SubCell"/>
</dbReference>
<evidence type="ECO:0000313" key="7">
    <source>
        <dbReference type="EMBL" id="KTD66221.1"/>
    </source>
</evidence>
<organism evidence="7 8">
    <name type="scientific">Legionella santicrucis</name>
    <dbReference type="NCBI Taxonomy" id="45074"/>
    <lineage>
        <taxon>Bacteria</taxon>
        <taxon>Pseudomonadati</taxon>
        <taxon>Pseudomonadota</taxon>
        <taxon>Gammaproteobacteria</taxon>
        <taxon>Legionellales</taxon>
        <taxon>Legionellaceae</taxon>
        <taxon>Legionella</taxon>
    </lineage>
</organism>
<evidence type="ECO:0000256" key="6">
    <source>
        <dbReference type="ARBA" id="ARBA00023125"/>
    </source>
</evidence>
<comment type="caution">
    <text evidence="7">The sequence shown here is derived from an EMBL/GenBank/DDBJ whole genome shotgun (WGS) entry which is preliminary data.</text>
</comment>
<dbReference type="EMBL" id="LNYU01000011">
    <property type="protein sequence ID" value="KTD66221.1"/>
    <property type="molecule type" value="Genomic_DNA"/>
</dbReference>
<comment type="subcellular location">
    <subcellularLocation>
        <location evidence="1">Cytoplasm</location>
    </subcellularLocation>
</comment>
<dbReference type="GO" id="GO:0003677">
    <property type="term" value="F:DNA binding"/>
    <property type="evidence" value="ECO:0007669"/>
    <property type="project" value="UniProtKB-KW"/>
</dbReference>
<evidence type="ECO:0000313" key="8">
    <source>
        <dbReference type="Proteomes" id="UP000054703"/>
    </source>
</evidence>
<name>A0A0W0ZAQ8_9GAMM</name>
<dbReference type="InterPro" id="IPR008876">
    <property type="entry name" value="TraY"/>
</dbReference>
<evidence type="ECO:0000256" key="4">
    <source>
        <dbReference type="ARBA" id="ARBA00022490"/>
    </source>
</evidence>
<evidence type="ECO:0000256" key="5">
    <source>
        <dbReference type="ARBA" id="ARBA00022971"/>
    </source>
</evidence>
<evidence type="ECO:0000256" key="3">
    <source>
        <dbReference type="ARBA" id="ARBA00020541"/>
    </source>
</evidence>
<proteinExistence type="inferred from homology"/>
<dbReference type="AlphaFoldDB" id="A0A0W0ZAQ8"/>
<reference evidence="7 8" key="1">
    <citation type="submission" date="2015-11" db="EMBL/GenBank/DDBJ databases">
        <title>Genomic analysis of 38 Legionella species identifies large and diverse effector repertoires.</title>
        <authorList>
            <person name="Burstein D."/>
            <person name="Amaro F."/>
            <person name="Zusman T."/>
            <person name="Lifshitz Z."/>
            <person name="Cohen O."/>
            <person name="Gilbert J.A."/>
            <person name="Pupko T."/>
            <person name="Shuman H.A."/>
            <person name="Segal G."/>
        </authorList>
    </citation>
    <scope>NUCLEOTIDE SEQUENCE [LARGE SCALE GENOMIC DNA]</scope>
    <source>
        <strain evidence="7 8">SC-63-C7</strain>
    </source>
</reference>
<accession>A0A0W0ZAQ8</accession>
<gene>
    <name evidence="7" type="ORF">Lsan_0653</name>
</gene>
<evidence type="ECO:0000256" key="2">
    <source>
        <dbReference type="ARBA" id="ARBA00007183"/>
    </source>
</evidence>
<dbReference type="PATRIC" id="fig|45074.5.peg.687"/>
<keyword evidence="6" id="KW-0238">DNA-binding</keyword>
<dbReference type="Proteomes" id="UP000054703">
    <property type="component" value="Unassembled WGS sequence"/>
</dbReference>
<sequence length="104" mass="12079">MVFYMFLKVHVNGLLHKKIVIESELKNLLQGFVMKEKNQYKPVHITLFLSSKENKALSISAERSGRNKIQEAKLRLADHLNRFRSIAECDHVFPLQELNEEGLS</sequence>